<feature type="transmembrane region" description="Helical" evidence="1">
    <location>
        <begin position="61"/>
        <end position="87"/>
    </location>
</feature>
<organism evidence="2 3">
    <name type="scientific">Shewanella amazonensis (strain ATCC BAA-1098 / SB2B)</name>
    <dbReference type="NCBI Taxonomy" id="326297"/>
    <lineage>
        <taxon>Bacteria</taxon>
        <taxon>Pseudomonadati</taxon>
        <taxon>Pseudomonadota</taxon>
        <taxon>Gammaproteobacteria</taxon>
        <taxon>Alteromonadales</taxon>
        <taxon>Shewanellaceae</taxon>
        <taxon>Shewanella</taxon>
    </lineage>
</organism>
<proteinExistence type="predicted"/>
<dbReference type="STRING" id="326297.Sama_3104"/>
<name>A1SAA0_SHEAM</name>
<sequence>MPFFIAFYSVFWSLPMACNDCDSSVFRQKIGRCKRCMLMLTALCILGWPLWYLLFSEQITSVASLALLLFCFAWTGLLALHLLVWAWRTLWGREHQ</sequence>
<protein>
    <recommendedName>
        <fullName evidence="4">DUF3624 domain-containing protein</fullName>
    </recommendedName>
</protein>
<dbReference type="HOGENOM" id="CLU_188515_1_0_6"/>
<evidence type="ECO:0000313" key="3">
    <source>
        <dbReference type="Proteomes" id="UP000009175"/>
    </source>
</evidence>
<dbReference type="Pfam" id="PF12292">
    <property type="entry name" value="DUF3624"/>
    <property type="match status" value="1"/>
</dbReference>
<keyword evidence="1" id="KW-0812">Transmembrane</keyword>
<dbReference type="AlphaFoldDB" id="A1SAA0"/>
<keyword evidence="1" id="KW-0472">Membrane</keyword>
<evidence type="ECO:0000313" key="2">
    <source>
        <dbReference type="EMBL" id="ABM01307.1"/>
    </source>
</evidence>
<dbReference type="EMBL" id="CP000507">
    <property type="protein sequence ID" value="ABM01307.1"/>
    <property type="molecule type" value="Genomic_DNA"/>
</dbReference>
<evidence type="ECO:0008006" key="4">
    <source>
        <dbReference type="Google" id="ProtNLM"/>
    </source>
</evidence>
<dbReference type="KEGG" id="saz:Sama_3104"/>
<gene>
    <name evidence="2" type="ordered locus">Sama_3104</name>
</gene>
<feature type="transmembrane region" description="Helical" evidence="1">
    <location>
        <begin position="36"/>
        <end position="55"/>
    </location>
</feature>
<dbReference type="InterPro" id="IPR022072">
    <property type="entry name" value="DUF3624"/>
</dbReference>
<dbReference type="Proteomes" id="UP000009175">
    <property type="component" value="Chromosome"/>
</dbReference>
<evidence type="ECO:0000256" key="1">
    <source>
        <dbReference type="SAM" id="Phobius"/>
    </source>
</evidence>
<keyword evidence="3" id="KW-1185">Reference proteome</keyword>
<keyword evidence="1" id="KW-1133">Transmembrane helix</keyword>
<accession>A1SAA0</accession>
<reference evidence="2 3" key="1">
    <citation type="submission" date="2006-12" db="EMBL/GenBank/DDBJ databases">
        <title>Complete sequence of Shewanella amazonensis SB2B.</title>
        <authorList>
            <consortium name="US DOE Joint Genome Institute"/>
            <person name="Copeland A."/>
            <person name="Lucas S."/>
            <person name="Lapidus A."/>
            <person name="Barry K."/>
            <person name="Detter J.C."/>
            <person name="Glavina del Rio T."/>
            <person name="Hammon N."/>
            <person name="Israni S."/>
            <person name="Dalin E."/>
            <person name="Tice H."/>
            <person name="Pitluck S."/>
            <person name="Munk A.C."/>
            <person name="Brettin T."/>
            <person name="Bruce D."/>
            <person name="Han C."/>
            <person name="Tapia R."/>
            <person name="Gilna P."/>
            <person name="Schmutz J."/>
            <person name="Larimer F."/>
            <person name="Land M."/>
            <person name="Hauser L."/>
            <person name="Kyrpides N."/>
            <person name="Mikhailova N."/>
            <person name="Fredrickson J."/>
            <person name="Richardson P."/>
        </authorList>
    </citation>
    <scope>NUCLEOTIDE SEQUENCE [LARGE SCALE GENOMIC DNA]</scope>
    <source>
        <strain evidence="3">ATCC BAA-1098 / SB2B</strain>
    </source>
</reference>
<dbReference type="eggNOG" id="ENOG502ZGC8">
    <property type="taxonomic scope" value="Bacteria"/>
</dbReference>